<protein>
    <submittedName>
        <fullName evidence="4">Oxidoreductase</fullName>
    </submittedName>
</protein>
<evidence type="ECO:0000313" key="4">
    <source>
        <dbReference type="EMBL" id="KGR90024.1"/>
    </source>
</evidence>
<sequence>MNGKVIFITGATSGIGRIITEMCIKKGHIVYATGRNEPSLEMLSKLGANVFQADLTKIEDIERVCRNLPPLDVAIMNAGLGIFQNAFDLLDDNINEMIDVNVRAPMLMTRRLSQSMIKRKKGHIIFIGSQAGKVATRKASIYAATKHAITGFANGLRMELAPFDVKVTAIYPGPIDTPFLQKVDATNAYRKSIEKFLLKPEKVATGIVNCIDKPVREINLPKVMGFTSKLYAVAPRLVEMLGSGFFNKK</sequence>
<dbReference type="Gene3D" id="3.40.50.720">
    <property type="entry name" value="NAD(P)-binding Rossmann-like Domain"/>
    <property type="match status" value="1"/>
</dbReference>
<dbReference type="EMBL" id="JPVQ01000028">
    <property type="protein sequence ID" value="KGR90024.1"/>
    <property type="molecule type" value="Genomic_DNA"/>
</dbReference>
<proteinExistence type="inferred from homology"/>
<reference evidence="4 5" key="1">
    <citation type="submission" date="2014-02" db="EMBL/GenBank/DDBJ databases">
        <title>Draft genome sequence of Lysinibacillus massiliensis CCUG 49529.</title>
        <authorList>
            <person name="Zhang F."/>
            <person name="Wang G."/>
            <person name="Zhang L."/>
        </authorList>
    </citation>
    <scope>NUCLEOTIDE SEQUENCE [LARGE SCALE GENOMIC DNA]</scope>
    <source>
        <strain evidence="4 5">CCUG 49529</strain>
    </source>
</reference>
<dbReference type="PRINTS" id="PR00081">
    <property type="entry name" value="GDHRDH"/>
</dbReference>
<dbReference type="InterPro" id="IPR002347">
    <property type="entry name" value="SDR_fam"/>
</dbReference>
<accession>A0A0A3IZ21</accession>
<evidence type="ECO:0000313" key="5">
    <source>
        <dbReference type="Proteomes" id="UP000030595"/>
    </source>
</evidence>
<keyword evidence="5" id="KW-1185">Reference proteome</keyword>
<dbReference type="GO" id="GO:0016020">
    <property type="term" value="C:membrane"/>
    <property type="evidence" value="ECO:0007669"/>
    <property type="project" value="TreeGrafter"/>
</dbReference>
<dbReference type="RefSeq" id="WP_036177934.1">
    <property type="nucleotide sequence ID" value="NZ_AVCZ01000028.1"/>
</dbReference>
<comment type="similarity">
    <text evidence="1 3">Belongs to the short-chain dehydrogenases/reductases (SDR) family.</text>
</comment>
<dbReference type="Proteomes" id="UP000030595">
    <property type="component" value="Unassembled WGS sequence"/>
</dbReference>
<gene>
    <name evidence="4" type="ORF">CD30_14110</name>
</gene>
<dbReference type="InterPro" id="IPR020904">
    <property type="entry name" value="Sc_DH/Rdtase_CS"/>
</dbReference>
<name>A0A0A3IZ21_9BACL</name>
<evidence type="ECO:0000256" key="3">
    <source>
        <dbReference type="RuleBase" id="RU000363"/>
    </source>
</evidence>
<dbReference type="InterPro" id="IPR036291">
    <property type="entry name" value="NAD(P)-bd_dom_sf"/>
</dbReference>
<keyword evidence="2" id="KW-0560">Oxidoreductase</keyword>
<dbReference type="SUPFAM" id="SSF51735">
    <property type="entry name" value="NAD(P)-binding Rossmann-fold domains"/>
    <property type="match status" value="1"/>
</dbReference>
<dbReference type="PANTHER" id="PTHR44196:SF1">
    <property type="entry name" value="DEHYDROGENASE_REDUCTASE SDR FAMILY MEMBER 7B"/>
    <property type="match status" value="1"/>
</dbReference>
<comment type="caution">
    <text evidence="4">The sequence shown here is derived from an EMBL/GenBank/DDBJ whole genome shotgun (WGS) entry which is preliminary data.</text>
</comment>
<dbReference type="AlphaFoldDB" id="A0A0A3IZ21"/>
<dbReference type="GO" id="GO:0016491">
    <property type="term" value="F:oxidoreductase activity"/>
    <property type="evidence" value="ECO:0007669"/>
    <property type="project" value="UniProtKB-KW"/>
</dbReference>
<evidence type="ECO:0000256" key="1">
    <source>
        <dbReference type="ARBA" id="ARBA00006484"/>
    </source>
</evidence>
<dbReference type="PANTHER" id="PTHR44196">
    <property type="entry name" value="DEHYDROGENASE/REDUCTASE SDR FAMILY MEMBER 7B"/>
    <property type="match status" value="1"/>
</dbReference>
<dbReference type="Pfam" id="PF00106">
    <property type="entry name" value="adh_short"/>
    <property type="match status" value="1"/>
</dbReference>
<dbReference type="PROSITE" id="PS00061">
    <property type="entry name" value="ADH_SHORT"/>
    <property type="match status" value="1"/>
</dbReference>
<evidence type="ECO:0000256" key="2">
    <source>
        <dbReference type="ARBA" id="ARBA00023002"/>
    </source>
</evidence>
<dbReference type="OrthoDB" id="9793345at2"/>
<dbReference type="eggNOG" id="COG0300">
    <property type="taxonomic scope" value="Bacteria"/>
</dbReference>
<dbReference type="PRINTS" id="PR00080">
    <property type="entry name" value="SDRFAMILY"/>
</dbReference>
<organism evidence="4 5">
    <name type="scientific">Ureibacillus massiliensis 4400831 = CIP 108448 = CCUG 49529</name>
    <dbReference type="NCBI Taxonomy" id="1211035"/>
    <lineage>
        <taxon>Bacteria</taxon>
        <taxon>Bacillati</taxon>
        <taxon>Bacillota</taxon>
        <taxon>Bacilli</taxon>
        <taxon>Bacillales</taxon>
        <taxon>Caryophanaceae</taxon>
        <taxon>Ureibacillus</taxon>
    </lineage>
</organism>